<dbReference type="GO" id="GO:0003677">
    <property type="term" value="F:DNA binding"/>
    <property type="evidence" value="ECO:0007669"/>
    <property type="project" value="UniProtKB-KW"/>
</dbReference>
<feature type="domain" description="HTH luxR-type" evidence="5">
    <location>
        <begin position="264"/>
        <end position="330"/>
    </location>
</feature>
<dbReference type="SUPFAM" id="SSF46894">
    <property type="entry name" value="C-terminal effector domain of the bipartite response regulators"/>
    <property type="match status" value="1"/>
</dbReference>
<evidence type="ECO:0000256" key="3">
    <source>
        <dbReference type="ARBA" id="ARBA00023163"/>
    </source>
</evidence>
<feature type="compositionally biased region" description="Basic and acidic residues" evidence="4">
    <location>
        <begin position="334"/>
        <end position="343"/>
    </location>
</feature>
<dbReference type="SMART" id="SM00421">
    <property type="entry name" value="HTH_LUXR"/>
    <property type="match status" value="1"/>
</dbReference>
<name>A0A3D9UVG3_9MICO</name>
<dbReference type="SUPFAM" id="SSF55781">
    <property type="entry name" value="GAF domain-like"/>
    <property type="match status" value="1"/>
</dbReference>
<dbReference type="InterPro" id="IPR000792">
    <property type="entry name" value="Tscrpt_reg_LuxR_C"/>
</dbReference>
<dbReference type="Gene3D" id="1.10.10.10">
    <property type="entry name" value="Winged helix-like DNA-binding domain superfamily/Winged helix DNA-binding domain"/>
    <property type="match status" value="1"/>
</dbReference>
<evidence type="ECO:0000259" key="5">
    <source>
        <dbReference type="PROSITE" id="PS50043"/>
    </source>
</evidence>
<accession>A0A3D9UVG3</accession>
<proteinExistence type="predicted"/>
<evidence type="ECO:0000256" key="4">
    <source>
        <dbReference type="SAM" id="MobiDB-lite"/>
    </source>
</evidence>
<keyword evidence="1" id="KW-0805">Transcription regulation</keyword>
<keyword evidence="3" id="KW-0804">Transcription</keyword>
<evidence type="ECO:0000256" key="2">
    <source>
        <dbReference type="ARBA" id="ARBA00023125"/>
    </source>
</evidence>
<organism evidence="6 7">
    <name type="scientific">Calidifontibacter indicus</name>
    <dbReference type="NCBI Taxonomy" id="419650"/>
    <lineage>
        <taxon>Bacteria</taxon>
        <taxon>Bacillati</taxon>
        <taxon>Actinomycetota</taxon>
        <taxon>Actinomycetes</taxon>
        <taxon>Micrococcales</taxon>
        <taxon>Dermacoccaceae</taxon>
        <taxon>Calidifontibacter</taxon>
    </lineage>
</organism>
<keyword evidence="2 6" id="KW-0238">DNA-binding</keyword>
<dbReference type="AlphaFoldDB" id="A0A3D9UVG3"/>
<evidence type="ECO:0000313" key="6">
    <source>
        <dbReference type="EMBL" id="REF31950.1"/>
    </source>
</evidence>
<dbReference type="PANTHER" id="PTHR44688:SF16">
    <property type="entry name" value="DNA-BINDING TRANSCRIPTIONAL ACTIVATOR DEVR_DOSR"/>
    <property type="match status" value="1"/>
</dbReference>
<reference evidence="6 7" key="1">
    <citation type="submission" date="2018-08" db="EMBL/GenBank/DDBJ databases">
        <title>Sequencing the genomes of 1000 actinobacteria strains.</title>
        <authorList>
            <person name="Klenk H.-P."/>
        </authorList>
    </citation>
    <scope>NUCLEOTIDE SEQUENCE [LARGE SCALE GENOMIC DNA]</scope>
    <source>
        <strain evidence="6 7">DSM 22967</strain>
    </source>
</reference>
<gene>
    <name evidence="6" type="ORF">DFJ65_3041</name>
</gene>
<dbReference type="InterPro" id="IPR016032">
    <property type="entry name" value="Sig_transdc_resp-reg_C-effctor"/>
</dbReference>
<dbReference type="RefSeq" id="WP_115923718.1">
    <property type="nucleotide sequence ID" value="NZ_QTUA01000001.1"/>
</dbReference>
<dbReference type="Pfam" id="PF00196">
    <property type="entry name" value="GerE"/>
    <property type="match status" value="1"/>
</dbReference>
<comment type="caution">
    <text evidence="6">The sequence shown here is derived from an EMBL/GenBank/DDBJ whole genome shotgun (WGS) entry which is preliminary data.</text>
</comment>
<sequence>MTAAQPFTDRVVSHLRLADHRLRTSEPGSSRRRYSICRMTMHNITQVDSFYVGFFHGDDMLVIPYIFDHDRSLQPDITKFSRRGPSYWVRSSGKPYVYSEDDGGLLSRTILFGNEDEITLDAVIVPLKEPDTGEVVGLMSIQSLTAGVYDDEVVAATAWLGEALMLAQARDQHVGTSGDSLYTAHPELNSARSSNPEERFKLVSEQLEWARRRATELTHRAEQLRDEALVRESGELRMTLEQVQVDLAEWMLTLKTTGDGLEEISPPRADLTAREHEIAAMIASERLSNGQIAERLGISLKTVKTHVGNILSKLGVGQRSAIVFAMADLLAQRPEHDPGHDLGHGPAPAGPVSDTGS</sequence>
<dbReference type="EMBL" id="QTUA01000001">
    <property type="protein sequence ID" value="REF31950.1"/>
    <property type="molecule type" value="Genomic_DNA"/>
</dbReference>
<keyword evidence="7" id="KW-1185">Reference proteome</keyword>
<feature type="region of interest" description="Disordered" evidence="4">
    <location>
        <begin position="334"/>
        <end position="357"/>
    </location>
</feature>
<dbReference type="GO" id="GO:0006355">
    <property type="term" value="P:regulation of DNA-templated transcription"/>
    <property type="evidence" value="ECO:0007669"/>
    <property type="project" value="InterPro"/>
</dbReference>
<protein>
    <submittedName>
        <fullName evidence="6">DNA-binding NarL/FixJ family response regulator</fullName>
    </submittedName>
</protein>
<dbReference type="PANTHER" id="PTHR44688">
    <property type="entry name" value="DNA-BINDING TRANSCRIPTIONAL ACTIVATOR DEVR_DOSR"/>
    <property type="match status" value="1"/>
</dbReference>
<dbReference type="CDD" id="cd06170">
    <property type="entry name" value="LuxR_C_like"/>
    <property type="match status" value="1"/>
</dbReference>
<dbReference type="OrthoDB" id="27092at2"/>
<dbReference type="InterPro" id="IPR036388">
    <property type="entry name" value="WH-like_DNA-bd_sf"/>
</dbReference>
<dbReference type="PROSITE" id="PS50043">
    <property type="entry name" value="HTH_LUXR_2"/>
    <property type="match status" value="1"/>
</dbReference>
<evidence type="ECO:0000313" key="7">
    <source>
        <dbReference type="Proteomes" id="UP000256253"/>
    </source>
</evidence>
<evidence type="ECO:0000256" key="1">
    <source>
        <dbReference type="ARBA" id="ARBA00023015"/>
    </source>
</evidence>
<dbReference type="Proteomes" id="UP000256253">
    <property type="component" value="Unassembled WGS sequence"/>
</dbReference>